<feature type="transmembrane region" description="Helical" evidence="7">
    <location>
        <begin position="56"/>
        <end position="76"/>
    </location>
</feature>
<feature type="compositionally biased region" description="Basic and acidic residues" evidence="6">
    <location>
        <begin position="30"/>
        <end position="41"/>
    </location>
</feature>
<comment type="caution">
    <text evidence="9">The sequence shown here is derived from an EMBL/GenBank/DDBJ whole genome shotgun (WGS) entry which is preliminary data.</text>
</comment>
<feature type="transmembrane region" description="Helical" evidence="7">
    <location>
        <begin position="96"/>
        <end position="116"/>
    </location>
</feature>
<evidence type="ECO:0000256" key="1">
    <source>
        <dbReference type="ARBA" id="ARBA00004141"/>
    </source>
</evidence>
<feature type="transmembrane region" description="Helical" evidence="7">
    <location>
        <begin position="214"/>
        <end position="232"/>
    </location>
</feature>
<dbReference type="InterPro" id="IPR011701">
    <property type="entry name" value="MFS"/>
</dbReference>
<evidence type="ECO:0000256" key="6">
    <source>
        <dbReference type="SAM" id="MobiDB-lite"/>
    </source>
</evidence>
<evidence type="ECO:0000256" key="2">
    <source>
        <dbReference type="ARBA" id="ARBA00022448"/>
    </source>
</evidence>
<feature type="transmembrane region" description="Helical" evidence="7">
    <location>
        <begin position="377"/>
        <end position="397"/>
    </location>
</feature>
<feature type="transmembrane region" description="Helical" evidence="7">
    <location>
        <begin position="284"/>
        <end position="305"/>
    </location>
</feature>
<evidence type="ECO:0000313" key="10">
    <source>
        <dbReference type="Proteomes" id="UP000319257"/>
    </source>
</evidence>
<evidence type="ECO:0000256" key="4">
    <source>
        <dbReference type="ARBA" id="ARBA00022989"/>
    </source>
</evidence>
<feature type="transmembrane region" description="Helical" evidence="7">
    <location>
        <begin position="402"/>
        <end position="421"/>
    </location>
</feature>
<dbReference type="FunFam" id="1.20.1720.10:FF:000012">
    <property type="entry name" value="MFS toxin efflux pump (AflT)"/>
    <property type="match status" value="1"/>
</dbReference>
<sequence>MLFKREKKVADPDPVAAPGEVPPSGPEPSELEKGTEAPKDAEETENPDDYPQGVKLVLLLVSVFVSMFLVSLDRLIISTAIPRITDEFQSVTDIGWYGSAYMLTSAAFQLLFGKIYTFYSVKFVFLTTILLFEIGSAVCGAAPSSTAFIVGRAIAGIGAAGIFSGCIVCIVFAVPLHKRPMLQGLFGAIFGLSSVIGPLVGGAFTSHVTWRWCFYINLPFGGAAMVLIFLLLRIPDRDTTRQPTRAKLSQLDAAGTAVFVPGVVCLLLALQWGGVNYAWANARIIALLVLAGVLLISFVAIQIVLPKTATVPPHIFKQRSIYCAFYSSFCIGSQMMIFATPIGSLSCSFSANEDHAVYFVPVWFQAIKGVSAVDSGIHLLPMVLSMVVASITTGILVSRIGYYTPFMIGGVCLMSVGAGLITTFDVDTPAARWIGYQVLYGWGLGSSFQAPNLAAQTVLPQRDVPVGTALMLFAQLLGGAVFVSAGQNVLSNELIRRVARIPGFGNDPGRIQHAGATSIVDLPPALRGPVVKAYNDSLRVTFVMGLALSCAVLFGALGLEWRTVKKHQIAAKKAAAAEERGAGAAAGADVGAGPGPAAEAEAGGEIAAAETTGTDGSEKASVPEGQKS</sequence>
<feature type="transmembrane region" description="Helical" evidence="7">
    <location>
        <begin position="253"/>
        <end position="272"/>
    </location>
</feature>
<dbReference type="PANTHER" id="PTHR23501">
    <property type="entry name" value="MAJOR FACILITATOR SUPERFAMILY"/>
    <property type="match status" value="1"/>
</dbReference>
<dbReference type="RefSeq" id="XP_030992659.1">
    <property type="nucleotide sequence ID" value="XM_031142977.1"/>
</dbReference>
<evidence type="ECO:0000256" key="7">
    <source>
        <dbReference type="SAM" id="Phobius"/>
    </source>
</evidence>
<evidence type="ECO:0000259" key="8">
    <source>
        <dbReference type="PROSITE" id="PS50850"/>
    </source>
</evidence>
<dbReference type="PROSITE" id="PS50850">
    <property type="entry name" value="MFS"/>
    <property type="match status" value="1"/>
</dbReference>
<feature type="transmembrane region" description="Helical" evidence="7">
    <location>
        <begin position="321"/>
        <end position="342"/>
    </location>
</feature>
<feature type="transmembrane region" description="Helical" evidence="7">
    <location>
        <begin position="185"/>
        <end position="208"/>
    </location>
</feature>
<keyword evidence="4 7" id="KW-1133">Transmembrane helix</keyword>
<keyword evidence="10" id="KW-1185">Reference proteome</keyword>
<dbReference type="AlphaFoldDB" id="A0A507B1U5"/>
<dbReference type="SUPFAM" id="SSF103473">
    <property type="entry name" value="MFS general substrate transporter"/>
    <property type="match status" value="1"/>
</dbReference>
<organism evidence="9 10">
    <name type="scientific">Thyridium curvatum</name>
    <dbReference type="NCBI Taxonomy" id="1093900"/>
    <lineage>
        <taxon>Eukaryota</taxon>
        <taxon>Fungi</taxon>
        <taxon>Dikarya</taxon>
        <taxon>Ascomycota</taxon>
        <taxon>Pezizomycotina</taxon>
        <taxon>Sordariomycetes</taxon>
        <taxon>Sordariomycetidae</taxon>
        <taxon>Thyridiales</taxon>
        <taxon>Thyridiaceae</taxon>
        <taxon>Thyridium</taxon>
    </lineage>
</organism>
<dbReference type="InterPro" id="IPR020846">
    <property type="entry name" value="MFS_dom"/>
</dbReference>
<dbReference type="OrthoDB" id="10021397at2759"/>
<dbReference type="PANTHER" id="PTHR23501:SF153">
    <property type="entry name" value="AFLATOXIN EFFLUX PUMP, PUTATIVE-RELATED"/>
    <property type="match status" value="1"/>
</dbReference>
<dbReference type="FunFam" id="1.20.1250.20:FF:000196">
    <property type="entry name" value="MFS toxin efflux pump (AflT)"/>
    <property type="match status" value="1"/>
</dbReference>
<dbReference type="Pfam" id="PF07690">
    <property type="entry name" value="MFS_1"/>
    <property type="match status" value="1"/>
</dbReference>
<protein>
    <recommendedName>
        <fullName evidence="8">Major facilitator superfamily (MFS) profile domain-containing protein</fullName>
    </recommendedName>
</protein>
<keyword evidence="3 7" id="KW-0812">Transmembrane</keyword>
<feature type="transmembrane region" description="Helical" evidence="7">
    <location>
        <begin position="466"/>
        <end position="485"/>
    </location>
</feature>
<feature type="domain" description="Major facilitator superfamily (MFS) profile" evidence="8">
    <location>
        <begin position="59"/>
        <end position="563"/>
    </location>
</feature>
<evidence type="ECO:0000256" key="3">
    <source>
        <dbReference type="ARBA" id="ARBA00022692"/>
    </source>
</evidence>
<dbReference type="EMBL" id="SKBQ01000052">
    <property type="protein sequence ID" value="TPX10948.1"/>
    <property type="molecule type" value="Genomic_DNA"/>
</dbReference>
<dbReference type="GO" id="GO:0022857">
    <property type="term" value="F:transmembrane transporter activity"/>
    <property type="evidence" value="ECO:0007669"/>
    <property type="project" value="InterPro"/>
</dbReference>
<proteinExistence type="predicted"/>
<reference evidence="9 10" key="1">
    <citation type="submission" date="2019-06" db="EMBL/GenBank/DDBJ databases">
        <title>Draft genome sequence of the filamentous fungus Phialemoniopsis curvata isolated from diesel fuel.</title>
        <authorList>
            <person name="Varaljay V.A."/>
            <person name="Lyon W.J."/>
            <person name="Crouch A.L."/>
            <person name="Drake C.E."/>
            <person name="Hollomon J.M."/>
            <person name="Nadeau L.J."/>
            <person name="Nunn H.S."/>
            <person name="Stevenson B.S."/>
            <person name="Bojanowski C.L."/>
            <person name="Crookes-Goodson W.J."/>
        </authorList>
    </citation>
    <scope>NUCLEOTIDE SEQUENCE [LARGE SCALE GENOMIC DNA]</scope>
    <source>
        <strain evidence="9 10">D216</strain>
    </source>
</reference>
<gene>
    <name evidence="9" type="ORF">E0L32_008154</name>
</gene>
<dbReference type="InterPro" id="IPR036259">
    <property type="entry name" value="MFS_trans_sf"/>
</dbReference>
<dbReference type="GO" id="GO:0005886">
    <property type="term" value="C:plasma membrane"/>
    <property type="evidence" value="ECO:0007669"/>
    <property type="project" value="TreeGrafter"/>
</dbReference>
<feature type="transmembrane region" description="Helical" evidence="7">
    <location>
        <begin position="123"/>
        <end position="143"/>
    </location>
</feature>
<feature type="transmembrane region" description="Helical" evidence="7">
    <location>
        <begin position="149"/>
        <end position="173"/>
    </location>
</feature>
<feature type="region of interest" description="Disordered" evidence="6">
    <location>
        <begin position="1"/>
        <end position="48"/>
    </location>
</feature>
<accession>A0A507B1U5</accession>
<feature type="region of interest" description="Disordered" evidence="6">
    <location>
        <begin position="583"/>
        <end position="628"/>
    </location>
</feature>
<feature type="compositionally biased region" description="Low complexity" evidence="6">
    <location>
        <begin position="583"/>
        <end position="610"/>
    </location>
</feature>
<dbReference type="FunCoup" id="A0A507B1U5">
    <property type="interactions" value="58"/>
</dbReference>
<name>A0A507B1U5_9PEZI</name>
<evidence type="ECO:0000313" key="9">
    <source>
        <dbReference type="EMBL" id="TPX10948.1"/>
    </source>
</evidence>
<evidence type="ECO:0000256" key="5">
    <source>
        <dbReference type="ARBA" id="ARBA00023136"/>
    </source>
</evidence>
<comment type="subcellular location">
    <subcellularLocation>
        <location evidence="1">Membrane</location>
        <topology evidence="1">Multi-pass membrane protein</topology>
    </subcellularLocation>
</comment>
<dbReference type="InParanoid" id="A0A507B1U5"/>
<dbReference type="Gene3D" id="1.20.1720.10">
    <property type="entry name" value="Multidrug resistance protein D"/>
    <property type="match status" value="1"/>
</dbReference>
<keyword evidence="2" id="KW-0813">Transport</keyword>
<dbReference type="Proteomes" id="UP000319257">
    <property type="component" value="Unassembled WGS sequence"/>
</dbReference>
<feature type="transmembrane region" description="Helical" evidence="7">
    <location>
        <begin position="540"/>
        <end position="559"/>
    </location>
</feature>
<dbReference type="CDD" id="cd17502">
    <property type="entry name" value="MFS_Azr1_MDR_like"/>
    <property type="match status" value="1"/>
</dbReference>
<dbReference type="Gene3D" id="1.20.1250.20">
    <property type="entry name" value="MFS general substrate transporter like domains"/>
    <property type="match status" value="1"/>
</dbReference>
<dbReference type="GeneID" id="41975601"/>
<keyword evidence="5 7" id="KW-0472">Membrane</keyword>